<dbReference type="OrthoDB" id="3248197at2759"/>
<name>A0A8H6ZPH0_PLEOS</name>
<sequence>MALPELRHLEQDLKHAPRNSLETPEVRSSLAKMIDAALDPTDRSIPVIEGECPQVDFEIIWSRALPLVVRGAPGLLYDWSPQSLSSLFGDDSCDIIDCETSHVARTTVDAFFKDLGDAKSSGPILKLKDYPGDKLFKDKSPMLALDFKSALPVPMYTNDDGSLNLASMYPLDYECKPDLGPKVYAAMASKQDDDHHGSTRLHMDMADAVNIMAHGRALWHIFRSDDADAIREVLKRQSDSADPINSHKMYLTPGLLKVLEGKGIKPYIFEQTQGDCVFIPAGCAHQVSNISSCVKIATDFVSPQSLKRCARVATEFRDCETIHECLEFSSLLLYAWMSVTVMDSLLPRPYASFNLKRKTPSSDLGDESGQWSTVSPEQLDVANATRTGAFNTMAIETQQVGPEKPNGPNEAIAADAFSTDSELPNVVGRENPDAPNETDTYPCNTTASAEVVDGDAEKPDGPLIEAMATSTTDADSLNTTANETPEIVDPEKSNGPNVTGADAQQVLQMLLQAVSNSNYASNYNANASPMPFVDQRTTPSTSAPPSIVHGSAFSLSSTTFQPIRSDSGRQPWLVVTQVCYQWRRIALDCGELWSIVDLSWPEAKKATHVKRAGVHGLDLICTRTLHTVTVPQRLYASLDQVEAIQAMFKTADAVVELRVKLNPRFLTNLKRFELGLKRTPGSLPKGLFVPNTLQLVTNITFTNFIMYESIPSLPKLTVLKLEVVQTAADVILTSIVNNPQLRACWLTWATSPNFNDGIIAPPDPLFVTQLRLLDINTSCSAIGDILASLYLPGDCYLNLRYSGSPPESVRSFARNFVADPLRVALIDDVEVVFDPPASTNVKDVGLWAGPLHFQFQINGISDFLSVMSTLPFQRITKLNLRSGDFTGSSAWIKFLYSFNSVTQLRLSYPSDLLAELLIFEGRQILFPSLTTLALEA</sequence>
<dbReference type="GO" id="GO:0000118">
    <property type="term" value="C:histone deacetylase complex"/>
    <property type="evidence" value="ECO:0007669"/>
    <property type="project" value="TreeGrafter"/>
</dbReference>
<dbReference type="AlphaFoldDB" id="A0A8H6ZPH0"/>
<keyword evidence="3" id="KW-0539">Nucleus</keyword>
<proteinExistence type="predicted"/>
<dbReference type="InterPro" id="IPR003347">
    <property type="entry name" value="JmjC_dom"/>
</dbReference>
<evidence type="ECO:0000256" key="3">
    <source>
        <dbReference type="ARBA" id="ARBA00023242"/>
    </source>
</evidence>
<dbReference type="GO" id="GO:0046872">
    <property type="term" value="F:metal ion binding"/>
    <property type="evidence" value="ECO:0007669"/>
    <property type="project" value="UniProtKB-KW"/>
</dbReference>
<dbReference type="RefSeq" id="XP_036628206.1">
    <property type="nucleotide sequence ID" value="XM_036778817.1"/>
</dbReference>
<accession>A0A8H6ZPH0</accession>
<comment type="caution">
    <text evidence="5">The sequence shown here is derived from an EMBL/GenBank/DDBJ whole genome shotgun (WGS) entry which is preliminary data.</text>
</comment>
<dbReference type="PANTHER" id="PTHR12549:SF38">
    <property type="entry name" value="JMJC DOMAIN-CONTAINING HISTONE DEMETHYLASE 2, ISOFORM A"/>
    <property type="match status" value="1"/>
</dbReference>
<evidence type="ECO:0000313" key="5">
    <source>
        <dbReference type="EMBL" id="KAF7424012.1"/>
    </source>
</evidence>
<comment type="subcellular location">
    <subcellularLocation>
        <location evidence="1">Nucleus</location>
    </subcellularLocation>
</comment>
<dbReference type="CDD" id="cd02208">
    <property type="entry name" value="cupin_RmlC-like"/>
    <property type="match status" value="1"/>
</dbReference>
<evidence type="ECO:0000256" key="2">
    <source>
        <dbReference type="ARBA" id="ARBA00022723"/>
    </source>
</evidence>
<reference evidence="5" key="1">
    <citation type="submission" date="2019-07" db="EMBL/GenBank/DDBJ databases">
        <authorList>
            <person name="Palmer J.M."/>
        </authorList>
    </citation>
    <scope>NUCLEOTIDE SEQUENCE</scope>
    <source>
        <strain evidence="5">PC9</strain>
    </source>
</reference>
<evidence type="ECO:0000313" key="6">
    <source>
        <dbReference type="Proteomes" id="UP000623687"/>
    </source>
</evidence>
<dbReference type="GO" id="GO:0032454">
    <property type="term" value="F:histone H3K9 demethylase activity"/>
    <property type="evidence" value="ECO:0007669"/>
    <property type="project" value="InterPro"/>
</dbReference>
<feature type="domain" description="JmjC" evidence="4">
    <location>
        <begin position="138"/>
        <end position="317"/>
    </location>
</feature>
<evidence type="ECO:0000256" key="1">
    <source>
        <dbReference type="ARBA" id="ARBA00004123"/>
    </source>
</evidence>
<dbReference type="Gene3D" id="2.60.120.650">
    <property type="entry name" value="Cupin"/>
    <property type="match status" value="1"/>
</dbReference>
<dbReference type="SUPFAM" id="SSF51197">
    <property type="entry name" value="Clavaminate synthase-like"/>
    <property type="match status" value="1"/>
</dbReference>
<evidence type="ECO:0000259" key="4">
    <source>
        <dbReference type="PROSITE" id="PS51184"/>
    </source>
</evidence>
<dbReference type="Proteomes" id="UP000623687">
    <property type="component" value="Unassembled WGS sequence"/>
</dbReference>
<keyword evidence="6" id="KW-1185">Reference proteome</keyword>
<dbReference type="GO" id="GO:0000785">
    <property type="term" value="C:chromatin"/>
    <property type="evidence" value="ECO:0007669"/>
    <property type="project" value="TreeGrafter"/>
</dbReference>
<dbReference type="GeneID" id="59379130"/>
<dbReference type="EMBL" id="JACETU010000007">
    <property type="protein sequence ID" value="KAF7424012.1"/>
    <property type="molecule type" value="Genomic_DNA"/>
</dbReference>
<dbReference type="GO" id="GO:0003712">
    <property type="term" value="F:transcription coregulator activity"/>
    <property type="evidence" value="ECO:0007669"/>
    <property type="project" value="TreeGrafter"/>
</dbReference>
<gene>
    <name evidence="5" type="ORF">PC9H_009312</name>
</gene>
<dbReference type="VEuPathDB" id="FungiDB:PC9H_009312"/>
<dbReference type="GO" id="GO:0031490">
    <property type="term" value="F:chromatin DNA binding"/>
    <property type="evidence" value="ECO:0007669"/>
    <property type="project" value="TreeGrafter"/>
</dbReference>
<dbReference type="SMART" id="SM00558">
    <property type="entry name" value="JmjC"/>
    <property type="match status" value="1"/>
</dbReference>
<organism evidence="5 6">
    <name type="scientific">Pleurotus ostreatus</name>
    <name type="common">Oyster mushroom</name>
    <name type="synonym">White-rot fungus</name>
    <dbReference type="NCBI Taxonomy" id="5322"/>
    <lineage>
        <taxon>Eukaryota</taxon>
        <taxon>Fungi</taxon>
        <taxon>Dikarya</taxon>
        <taxon>Basidiomycota</taxon>
        <taxon>Agaricomycotina</taxon>
        <taxon>Agaricomycetes</taxon>
        <taxon>Agaricomycetidae</taxon>
        <taxon>Agaricales</taxon>
        <taxon>Pleurotineae</taxon>
        <taxon>Pleurotaceae</taxon>
        <taxon>Pleurotus</taxon>
    </lineage>
</organism>
<dbReference type="PROSITE" id="PS51184">
    <property type="entry name" value="JMJC"/>
    <property type="match status" value="1"/>
</dbReference>
<dbReference type="GO" id="GO:0006357">
    <property type="term" value="P:regulation of transcription by RNA polymerase II"/>
    <property type="evidence" value="ECO:0007669"/>
    <property type="project" value="TreeGrafter"/>
</dbReference>
<keyword evidence="2" id="KW-0479">Metal-binding</keyword>
<dbReference type="PANTHER" id="PTHR12549">
    <property type="entry name" value="JMJC DOMAIN-CONTAINING HISTONE DEMETHYLATION PROTEIN"/>
    <property type="match status" value="1"/>
</dbReference>
<dbReference type="Pfam" id="PF02373">
    <property type="entry name" value="JmjC"/>
    <property type="match status" value="1"/>
</dbReference>
<protein>
    <recommendedName>
        <fullName evidence="4">JmjC domain-containing protein</fullName>
    </recommendedName>
</protein>
<dbReference type="InterPro" id="IPR045109">
    <property type="entry name" value="LSDs-like"/>
</dbReference>